<reference evidence="1 2" key="1">
    <citation type="submission" date="2020-08" db="EMBL/GenBank/DDBJ databases">
        <title>Oceanospirillum sp. nov. isolated from marine sediment.</title>
        <authorList>
            <person name="Ji X."/>
        </authorList>
    </citation>
    <scope>NUCLEOTIDE SEQUENCE [LARGE SCALE GENOMIC DNA]</scope>
    <source>
        <strain evidence="1 2">D5</strain>
    </source>
</reference>
<dbReference type="RefSeq" id="WP_182810165.1">
    <property type="nucleotide sequence ID" value="NZ_JACJFM010000027.1"/>
</dbReference>
<proteinExistence type="predicted"/>
<keyword evidence="2" id="KW-1185">Reference proteome</keyword>
<dbReference type="Gene3D" id="3.40.50.150">
    <property type="entry name" value="Vaccinia Virus protein VP39"/>
    <property type="match status" value="1"/>
</dbReference>
<evidence type="ECO:0000313" key="2">
    <source>
        <dbReference type="Proteomes" id="UP000565262"/>
    </source>
</evidence>
<accession>A0A839IVG3</accession>
<organism evidence="1 2">
    <name type="scientific">Oceanospirillum sediminis</name>
    <dbReference type="NCBI Taxonomy" id="2760088"/>
    <lineage>
        <taxon>Bacteria</taxon>
        <taxon>Pseudomonadati</taxon>
        <taxon>Pseudomonadota</taxon>
        <taxon>Gammaproteobacteria</taxon>
        <taxon>Oceanospirillales</taxon>
        <taxon>Oceanospirillaceae</taxon>
        <taxon>Oceanospirillum</taxon>
    </lineage>
</organism>
<dbReference type="Proteomes" id="UP000565262">
    <property type="component" value="Unassembled WGS sequence"/>
</dbReference>
<evidence type="ECO:0008006" key="3">
    <source>
        <dbReference type="Google" id="ProtNLM"/>
    </source>
</evidence>
<sequence length="353" mass="40550">MSQLTQLKALLNKILDPDQSDEQKDHYTEQLVALWTSACNIDFTRDKTTSPADDHQNPILSPEQASQCAYGYRRTWRYINALHKAIQQVQDRKQQAGEDGTVSIFYPGCGPYAILALPLMALYQADKIRVSILDYHNHSIQSVRQLCDSFALHDRVDAFITANALDYDFPEHQQPDIIISEIMQAGLSQEGHVEINRHFHLQAPDATLIPQKITLSLRLCNPRYEFGLQHEKERATHRMSLGTVFTFDKANTSLLMPDFTKTKDHPETTLNCLPGHKITLPEHPSPDYQLFLFTELALFDDEYLYPYENGVTTPVLYHLEEHYQPGDQIQFSYQMGAQPGLIPRKTNRERYLS</sequence>
<dbReference type="InterPro" id="IPR029063">
    <property type="entry name" value="SAM-dependent_MTases_sf"/>
</dbReference>
<dbReference type="AlphaFoldDB" id="A0A839IVG3"/>
<dbReference type="EMBL" id="JACJFM010000027">
    <property type="protein sequence ID" value="MBB1488397.1"/>
    <property type="molecule type" value="Genomic_DNA"/>
</dbReference>
<protein>
    <recommendedName>
        <fullName evidence="3">Phytanoyl-CoA dioxygenase</fullName>
    </recommendedName>
</protein>
<gene>
    <name evidence="1" type="ORF">H4O21_17465</name>
</gene>
<evidence type="ECO:0000313" key="1">
    <source>
        <dbReference type="EMBL" id="MBB1488397.1"/>
    </source>
</evidence>
<name>A0A839IVG3_9GAMM</name>
<comment type="caution">
    <text evidence="1">The sequence shown here is derived from an EMBL/GenBank/DDBJ whole genome shotgun (WGS) entry which is preliminary data.</text>
</comment>